<dbReference type="SUPFAM" id="SSF52540">
    <property type="entry name" value="P-loop containing nucleoside triphosphate hydrolases"/>
    <property type="match status" value="1"/>
</dbReference>
<dbReference type="GO" id="GO:0005524">
    <property type="term" value="F:ATP binding"/>
    <property type="evidence" value="ECO:0007669"/>
    <property type="project" value="InterPro"/>
</dbReference>
<sequence>MAEDSETGQVGDQAGEDVGGSYDVIRARLVEQARELGTRARALNDKRIETFGGSELTIIGTEHVRTDNNCVPCDVVMVNGRMLFGYNVFLGLRKQTKREDVFSLHNFTTTAEGFDLSPLPGDHEDRAFLDDPQLEAQFHELYEYYKDARLIRLWRSETKLLAIFQIGATHDDIRVFRWSLDAEGRANYIDNRGERDYVFPPQHDFEWRRTGREHHVAGRHPHVSILDEVFVETVGGDLTVKVENNTEDGHGIYAEPVDERGQSLDDAEISYAKVGTLILLSVLPYRETTRRFLVFATRSRKVVRADAIGAACVQLPEDHGVIFPGGYFLQDGSHKVFDGDYANFEFERAIRSPNGEDVLYVFHRRAGGQYALFPYNLIRKEIGSVIPCNGFSVFADGRMAVFRSTTDEPSRMHAMQFWQTPFTSLQFAAEAPSATGPLAKIGNAELVRGISECLSLQRAVDEQEPSRQIYEDLVGALNRALDTFYWFSREDVGNPRAVIDQLRETASLIVDEFDKVVAIRKEAAKALAQAEHEQAELLRAVRPAFFDTIEQFMTALTGLRTRRGHVISLREIRYINRERLDELERELVDSFDRTSAATVEFLLDDKAFDPLSSRLEQLGTKIGALEKTKEVPALETDIEATSEGLNVLSEVIGGLEVDDPTKRTTILERISEVFAQVNRARAMLQNKRRSLMSHEGKAEFVAQFKLFALSVSSGLGMADSPDRCDEQLSRLLVQLEELEAKFSEFDEFLGELATKREEVYEAFTQKKQQLLDERSRRAENMVAAGNRILQGVARRAKSFKSADELNAYFASDPMVLKLRELAGKLVALGDTVKADELDSRAKSARQDALRGLRDRLELFEGGEGGASLVKLGRHRFTVNTQPLELGMVPTEAGMMMTLSGTDFRELVDDEAFAATREYWEQTLVSETPGVYRGEYLAASILFAAERGEQGLSLTSLREAQRADAGLLGLVRRVASERYDEGYERGLHDADAAAILDKLLLLYSGAGLLRFSVEGRVLGLVFWAELEAREHWQISARSLGRLRTEYGDSRATRALARELAAAVEAFYTAREIPISASAAQTAGSYLVEELASEQPRFVVSAAASALHTRFIASIDLRGLRTDLEHDLSSLGPLRSRWNLARAWVDSYLDSQDTDDSAKLVADELVGLLLTPTLDRQESAALLGVEAEGLLGQHPRVKDGKLEIRLDEFLARLEQFGRVRVPGYTAYRRRRQELLERERKRLRIDEFLPRVLSSFVRNKLINEVYLQVIGDNLAKQLGAAGDAKRTDLMGLLLLISPPGYGKTTLMEYIASRFGLVFMKVNGPALGHSVVSLDPSEAPNITARQEVDKINLALEMGNNVMLYLDDIQHTHPELLQKFISLCDAQRRIEGVWKGRTRTYDMRGKKFCVVMAGNPYTESGEKFQIPDMLANRADTYDLGDTLTGSAEAFALSYIENAITSNATLAPLATREQADIYKLIRMAQGHDTPTTELSHDYSGVELGEIKKTFAHLLRVQEVLLKVNQEYIRSASMDDRYRTEPPFKLQGSYRNMAKLAEKVVPAMNEAELQALIEDHYAGEARTLTSGAEQNTLKLAELRGVLSDAQRARWDEIRRGFVKAKNLGGAEDDPTTRVTRQLSNLAEQLVGIQGTLADKGYGVQLDGIRSALDQAARLLDAQAKTAELERKKSALAAPVFAPKPAIAPPPLSPTSSPDLVKLLERLGNPKIEITVPPPAGIEELLGQQVQIIERTLVPLVRTATKKLEDRVALEAKLDEVISALESMDLRMKQGLAPVGPRGGG</sequence>
<evidence type="ECO:0000313" key="5">
    <source>
        <dbReference type="Proteomes" id="UP000238823"/>
    </source>
</evidence>
<dbReference type="InterPro" id="IPR020958">
    <property type="entry name" value="DUF3686"/>
</dbReference>
<evidence type="ECO:0000259" key="3">
    <source>
        <dbReference type="Pfam" id="PF25472"/>
    </source>
</evidence>
<dbReference type="Pfam" id="PF12458">
    <property type="entry name" value="DUF3686"/>
    <property type="match status" value="1"/>
</dbReference>
<dbReference type="RefSeq" id="WP_106089095.1">
    <property type="nucleotide sequence ID" value="NZ_PVNL01000044.1"/>
</dbReference>
<feature type="domain" description="ATPase dynein-related AAA" evidence="1">
    <location>
        <begin position="1290"/>
        <end position="1415"/>
    </location>
</feature>
<dbReference type="EMBL" id="PVNL01000044">
    <property type="protein sequence ID" value="PRQ08109.1"/>
    <property type="molecule type" value="Genomic_DNA"/>
</dbReference>
<reference evidence="4 5" key="1">
    <citation type="submission" date="2018-03" db="EMBL/GenBank/DDBJ databases">
        <title>Draft Genome Sequences of the Obligatory Marine Myxobacteria Enhygromyxa salina SWB007.</title>
        <authorList>
            <person name="Poehlein A."/>
            <person name="Moghaddam J.A."/>
            <person name="Harms H."/>
            <person name="Alanjari M."/>
            <person name="Koenig G.M."/>
            <person name="Daniel R."/>
            <person name="Schaeberle T.F."/>
        </authorList>
    </citation>
    <scope>NUCLEOTIDE SEQUENCE [LARGE SCALE GENOMIC DNA]</scope>
    <source>
        <strain evidence="4 5">SWB007</strain>
    </source>
</reference>
<dbReference type="Gene3D" id="3.40.50.300">
    <property type="entry name" value="P-loop containing nucleotide triphosphate hydrolases"/>
    <property type="match status" value="1"/>
</dbReference>
<proteinExistence type="predicted"/>
<evidence type="ECO:0000259" key="2">
    <source>
        <dbReference type="Pfam" id="PF12458"/>
    </source>
</evidence>
<dbReference type="InterPro" id="IPR027417">
    <property type="entry name" value="P-loop_NTPase"/>
</dbReference>
<name>A0A2S9YSU2_9BACT</name>
<dbReference type="GO" id="GO:0016887">
    <property type="term" value="F:ATP hydrolysis activity"/>
    <property type="evidence" value="ECO:0007669"/>
    <property type="project" value="InterPro"/>
</dbReference>
<feature type="domain" description="DUF3686" evidence="2">
    <location>
        <begin position="35"/>
        <end position="485"/>
    </location>
</feature>
<evidence type="ECO:0000313" key="4">
    <source>
        <dbReference type="EMBL" id="PRQ08109.1"/>
    </source>
</evidence>
<protein>
    <submittedName>
        <fullName evidence="4">ATPase involved in DNA repair</fullName>
    </submittedName>
</protein>
<dbReference type="Pfam" id="PF07728">
    <property type="entry name" value="AAA_5"/>
    <property type="match status" value="1"/>
</dbReference>
<dbReference type="InterPro" id="IPR057224">
    <property type="entry name" value="DUF7902"/>
</dbReference>
<dbReference type="Pfam" id="PF25472">
    <property type="entry name" value="DUF7902"/>
    <property type="match status" value="1"/>
</dbReference>
<dbReference type="OrthoDB" id="9814769at2"/>
<feature type="domain" description="DUF7902" evidence="3">
    <location>
        <begin position="606"/>
        <end position="690"/>
    </location>
</feature>
<comment type="caution">
    <text evidence="4">The sequence shown here is derived from an EMBL/GenBank/DDBJ whole genome shotgun (WGS) entry which is preliminary data.</text>
</comment>
<dbReference type="InterPro" id="IPR011704">
    <property type="entry name" value="ATPase_dyneun-rel_AAA"/>
</dbReference>
<accession>A0A2S9YSU2</accession>
<dbReference type="Proteomes" id="UP000238823">
    <property type="component" value="Unassembled WGS sequence"/>
</dbReference>
<evidence type="ECO:0000259" key="1">
    <source>
        <dbReference type="Pfam" id="PF07728"/>
    </source>
</evidence>
<gene>
    <name evidence="4" type="ORF">ENSA7_20810</name>
</gene>
<organism evidence="4 5">
    <name type="scientific">Enhygromyxa salina</name>
    <dbReference type="NCBI Taxonomy" id="215803"/>
    <lineage>
        <taxon>Bacteria</taxon>
        <taxon>Pseudomonadati</taxon>
        <taxon>Myxococcota</taxon>
        <taxon>Polyangia</taxon>
        <taxon>Nannocystales</taxon>
        <taxon>Nannocystaceae</taxon>
        <taxon>Enhygromyxa</taxon>
    </lineage>
</organism>